<dbReference type="EMBL" id="CADCTR010000995">
    <property type="protein sequence ID" value="CAA9276241.1"/>
    <property type="molecule type" value="Genomic_DNA"/>
</dbReference>
<dbReference type="AlphaFoldDB" id="A0A6J4JGN6"/>
<reference evidence="1" key="1">
    <citation type="submission" date="2020-02" db="EMBL/GenBank/DDBJ databases">
        <authorList>
            <person name="Meier V. D."/>
        </authorList>
    </citation>
    <scope>NUCLEOTIDE SEQUENCE</scope>
    <source>
        <strain evidence="1">AVDCRST_MAG93</strain>
    </source>
</reference>
<organism evidence="1">
    <name type="scientific">uncultured Chloroflexia bacterium</name>
    <dbReference type="NCBI Taxonomy" id="1672391"/>
    <lineage>
        <taxon>Bacteria</taxon>
        <taxon>Bacillati</taxon>
        <taxon>Chloroflexota</taxon>
        <taxon>Chloroflexia</taxon>
        <taxon>environmental samples</taxon>
    </lineage>
</organism>
<accession>A0A6J4JGN6</accession>
<sequence>MMNDFFGWESDIHWRQAAVLDGRQSWAKHMFRSIKGRLLLPTVDK</sequence>
<evidence type="ECO:0000313" key="1">
    <source>
        <dbReference type="EMBL" id="CAA9276241.1"/>
    </source>
</evidence>
<protein>
    <submittedName>
        <fullName evidence="1">Uncharacterized protein</fullName>
    </submittedName>
</protein>
<gene>
    <name evidence="1" type="ORF">AVDCRST_MAG93-2905</name>
</gene>
<proteinExistence type="predicted"/>
<name>A0A6J4JGN6_9CHLR</name>